<keyword evidence="5" id="KW-1015">Disulfide bond</keyword>
<dbReference type="SUPFAM" id="SSF52309">
    <property type="entry name" value="N-(deoxy)ribosyltransferase-like"/>
    <property type="match status" value="1"/>
</dbReference>
<accession>A0AAN0IKR1</accession>
<feature type="signal peptide" evidence="6">
    <location>
        <begin position="1"/>
        <end position="31"/>
    </location>
</feature>
<dbReference type="Gene3D" id="3.40.50.720">
    <property type="entry name" value="NAD(P)-binding Rossmann-like Domain"/>
    <property type="match status" value="1"/>
</dbReference>
<dbReference type="AlphaFoldDB" id="A0AAN0IKR1"/>
<comment type="similarity">
    <text evidence="1">Belongs to the ADP-ribosyl cyclase family.</text>
</comment>
<dbReference type="PANTHER" id="PTHR10912:SF7">
    <property type="entry name" value="ADP-RIBOSYL CYCLASE_CYCLIC ADP-RIBOSE HYDROLASE"/>
    <property type="match status" value="1"/>
</dbReference>
<evidence type="ECO:0000256" key="5">
    <source>
        <dbReference type="ARBA" id="ARBA00023157"/>
    </source>
</evidence>
<reference evidence="8" key="1">
    <citation type="journal article" date="2010" name="Nature">
        <title>The Amphimedon queenslandica genome and the evolution of animal complexity.</title>
        <authorList>
            <person name="Srivastava M."/>
            <person name="Simakov O."/>
            <person name="Chapman J."/>
            <person name="Fahey B."/>
            <person name="Gauthier M.E."/>
            <person name="Mitros T."/>
            <person name="Richards G.S."/>
            <person name="Conaco C."/>
            <person name="Dacre M."/>
            <person name="Hellsten U."/>
            <person name="Larroux C."/>
            <person name="Putnam N.H."/>
            <person name="Stanke M."/>
            <person name="Adamska M."/>
            <person name="Darling A."/>
            <person name="Degnan S.M."/>
            <person name="Oakley T.H."/>
            <person name="Plachetzki D.C."/>
            <person name="Zhai Y."/>
            <person name="Adamski M."/>
            <person name="Calcino A."/>
            <person name="Cummins S.F."/>
            <person name="Goodstein D.M."/>
            <person name="Harris C."/>
            <person name="Jackson D.J."/>
            <person name="Leys S.P."/>
            <person name="Shu S."/>
            <person name="Woodcroft B.J."/>
            <person name="Vervoort M."/>
            <person name="Kosik K.S."/>
            <person name="Manning G."/>
            <person name="Degnan B.M."/>
            <person name="Rokhsar D.S."/>
        </authorList>
    </citation>
    <scope>NUCLEOTIDE SEQUENCE [LARGE SCALE GENOMIC DNA]</scope>
</reference>
<dbReference type="PANTHER" id="PTHR10912">
    <property type="entry name" value="ADP-RIBOSYL CYCLASE"/>
    <property type="match status" value="1"/>
</dbReference>
<evidence type="ECO:0000256" key="6">
    <source>
        <dbReference type="SAM" id="SignalP"/>
    </source>
</evidence>
<feature type="chain" id="PRO_5042890169" description="ADP-ribosyl cyclase/cyclic ADP-ribose hydrolase" evidence="6">
    <location>
        <begin position="32"/>
        <end position="288"/>
    </location>
</feature>
<reference evidence="7" key="2">
    <citation type="submission" date="2024-06" db="UniProtKB">
        <authorList>
            <consortium name="EnsemblMetazoa"/>
        </authorList>
    </citation>
    <scope>IDENTIFICATION</scope>
</reference>
<sequence>MHSTLHSNHALFIMAPVFLLALFSLLDFTDACSFGCSGTPLDFREKFISVCRSLQLSNCDEVWTAFGGAFRGRDPVKVMKEDYQVYFDKLPITAKVNSSLFWSGTFPVVEVVSTQPNPTGAVVYSSANEPSSAIINDLGYGVNWCGSKQGYDGLGYGSCLCSVTRNFWSQFSLLFAKASSGIAYWLGNGERNGGTFRNESDFSNVELPNMNALEVVAIILHRKGEGESCSEGSMNLMRSRVMERSIQYDCYDVYGDINQANTIAACVSTIISDIQKGMRPKNHEVDCI</sequence>
<dbReference type="Gene3D" id="1.20.82.10">
    <property type="entry name" value="ADP Ribosyl Cyclase, Chain A, domain 1"/>
    <property type="match status" value="1"/>
</dbReference>
<evidence type="ECO:0000256" key="2">
    <source>
        <dbReference type="ARBA" id="ARBA00022679"/>
    </source>
</evidence>
<keyword evidence="8" id="KW-1185">Reference proteome</keyword>
<name>A0AAN0IKR1_AMPQE</name>
<dbReference type="Proteomes" id="UP000007879">
    <property type="component" value="Unassembled WGS sequence"/>
</dbReference>
<evidence type="ECO:0000256" key="4">
    <source>
        <dbReference type="ARBA" id="ARBA00023027"/>
    </source>
</evidence>
<dbReference type="InterPro" id="IPR003193">
    <property type="entry name" value="ADP-ribosyl_cyclase"/>
</dbReference>
<keyword evidence="6" id="KW-0732">Signal</keyword>
<evidence type="ECO:0000313" key="8">
    <source>
        <dbReference type="Proteomes" id="UP000007879"/>
    </source>
</evidence>
<organism evidence="7 8">
    <name type="scientific">Amphimedon queenslandica</name>
    <name type="common">Sponge</name>
    <dbReference type="NCBI Taxonomy" id="400682"/>
    <lineage>
        <taxon>Eukaryota</taxon>
        <taxon>Metazoa</taxon>
        <taxon>Porifera</taxon>
        <taxon>Demospongiae</taxon>
        <taxon>Heteroscleromorpha</taxon>
        <taxon>Haplosclerida</taxon>
        <taxon>Niphatidae</taxon>
        <taxon>Amphimedon</taxon>
    </lineage>
</organism>
<keyword evidence="2" id="KW-0808">Transferase</keyword>
<dbReference type="GO" id="GO:0005886">
    <property type="term" value="C:plasma membrane"/>
    <property type="evidence" value="ECO:0007669"/>
    <property type="project" value="TreeGrafter"/>
</dbReference>
<dbReference type="GO" id="GO:0016740">
    <property type="term" value="F:transferase activity"/>
    <property type="evidence" value="ECO:0007669"/>
    <property type="project" value="UniProtKB-KW"/>
</dbReference>
<evidence type="ECO:0008006" key="9">
    <source>
        <dbReference type="Google" id="ProtNLM"/>
    </source>
</evidence>
<dbReference type="KEGG" id="aqu:105312071"/>
<evidence type="ECO:0000313" key="7">
    <source>
        <dbReference type="EnsemblMetazoa" id="XP_011402728.2"/>
    </source>
</evidence>
<evidence type="ECO:0000256" key="1">
    <source>
        <dbReference type="ARBA" id="ARBA00005406"/>
    </source>
</evidence>
<evidence type="ECO:0000256" key="3">
    <source>
        <dbReference type="ARBA" id="ARBA00022801"/>
    </source>
</evidence>
<dbReference type="EnsemblMetazoa" id="XM_011404426.2">
    <property type="protein sequence ID" value="XP_011402728.2"/>
    <property type="gene ID" value="LOC105312071"/>
</dbReference>
<dbReference type="GO" id="GO:0016849">
    <property type="term" value="F:phosphorus-oxygen lyase activity"/>
    <property type="evidence" value="ECO:0007669"/>
    <property type="project" value="TreeGrafter"/>
</dbReference>
<dbReference type="GeneID" id="105312071"/>
<keyword evidence="4" id="KW-0520">NAD</keyword>
<proteinExistence type="inferred from homology"/>
<dbReference type="RefSeq" id="XP_011402728.2">
    <property type="nucleotide sequence ID" value="XM_011404426.2"/>
</dbReference>
<dbReference type="Pfam" id="PF02267">
    <property type="entry name" value="Rib_hydrolayse"/>
    <property type="match status" value="1"/>
</dbReference>
<keyword evidence="3" id="KW-0378">Hydrolase</keyword>
<protein>
    <recommendedName>
        <fullName evidence="9">ADP-ribosyl cyclase/cyclic ADP-ribose hydrolase</fullName>
    </recommendedName>
</protein>
<dbReference type="GO" id="GO:0061809">
    <property type="term" value="F:NAD+ nucleosidase activity, cyclic ADP-ribose generating"/>
    <property type="evidence" value="ECO:0007669"/>
    <property type="project" value="InterPro"/>
</dbReference>